<accession>A0A1J6HTP0</accession>
<dbReference type="OMA" id="TIQLESC"/>
<keyword evidence="5" id="KW-1185">Reference proteome</keyword>
<dbReference type="EMBL" id="MJEQ01037194">
    <property type="protein sequence ID" value="OIS95707.1"/>
    <property type="molecule type" value="Genomic_DNA"/>
</dbReference>
<feature type="domain" description="Retrovirus-related Pol polyprotein from transposon TNT 1-94-like beta-barrel" evidence="2">
    <location>
        <begin position="41"/>
        <end position="116"/>
    </location>
</feature>
<dbReference type="AlphaFoldDB" id="A0A1J6HTP0"/>
<feature type="region of interest" description="Disordered" evidence="1">
    <location>
        <begin position="272"/>
        <end position="316"/>
    </location>
</feature>
<dbReference type="InterPro" id="IPR057670">
    <property type="entry name" value="SH3_retrovirus"/>
</dbReference>
<evidence type="ECO:0000313" key="4">
    <source>
        <dbReference type="EMBL" id="OIS95707.1"/>
    </source>
</evidence>
<evidence type="ECO:0000259" key="2">
    <source>
        <dbReference type="Pfam" id="PF22936"/>
    </source>
</evidence>
<protein>
    <recommendedName>
        <fullName evidence="6">Retrovirus-related pol polyprotein from transposon tnt 1-94</fullName>
    </recommendedName>
</protein>
<evidence type="ECO:0008006" key="6">
    <source>
        <dbReference type="Google" id="ProtNLM"/>
    </source>
</evidence>
<evidence type="ECO:0000313" key="5">
    <source>
        <dbReference type="Proteomes" id="UP000187609"/>
    </source>
</evidence>
<dbReference type="Pfam" id="PF25597">
    <property type="entry name" value="SH3_retrovirus"/>
    <property type="match status" value="1"/>
</dbReference>
<comment type="caution">
    <text evidence="4">The sequence shown here is derived from an EMBL/GenBank/DDBJ whole genome shotgun (WGS) entry which is preliminary data.</text>
</comment>
<reference evidence="4" key="1">
    <citation type="submission" date="2016-11" db="EMBL/GenBank/DDBJ databases">
        <title>The genome of Nicotiana attenuata.</title>
        <authorList>
            <person name="Xu S."/>
            <person name="Brockmoeller T."/>
            <person name="Gaquerel E."/>
            <person name="Navarro A."/>
            <person name="Kuhl H."/>
            <person name="Gase K."/>
            <person name="Ling Z."/>
            <person name="Zhou W."/>
            <person name="Kreitzer C."/>
            <person name="Stanke M."/>
            <person name="Tang H."/>
            <person name="Lyons E."/>
            <person name="Pandey P."/>
            <person name="Pandey S.P."/>
            <person name="Timmermann B."/>
            <person name="Baldwin I.T."/>
        </authorList>
    </citation>
    <scope>NUCLEOTIDE SEQUENCE [LARGE SCALE GENOMIC DNA]</scope>
    <source>
        <strain evidence="4">UT</strain>
    </source>
</reference>
<feature type="non-terminal residue" evidence="4">
    <location>
        <position position="1"/>
    </location>
</feature>
<sequence>FFTEDQYKQLVKLLSKPATLECSTNMTGIISLLANVGMCDWVIDTGATHDVTYSKDILSSVRKIEDQERNEVQLPTGNKAQITHTREASVLGNKTVKNVLYVPYFKFNMLSVLKITRDLNCLVTFFPDFCMFQDLYSGKVMGIERNSVLIGYSKTQKGYTLYDLDSKRVSISRDVSFREQVFPFKEGHQIIEDLFPWAESFVTHDISPEQLEQDSFSEEQATTTHDQVELVHDHIPPAPVMDSPAAADTQTTEPIETTIYSVGTSAMHQPVEQVEEQPVTDPATSQSHEEQVHTDEAVRKSSRTTRPPIWMKDYAT</sequence>
<feature type="domain" description="Retroviral polymerase SH3-like" evidence="3">
    <location>
        <begin position="148"/>
        <end position="187"/>
    </location>
</feature>
<proteinExistence type="predicted"/>
<organism evidence="4 5">
    <name type="scientific">Nicotiana attenuata</name>
    <name type="common">Coyote tobacco</name>
    <dbReference type="NCBI Taxonomy" id="49451"/>
    <lineage>
        <taxon>Eukaryota</taxon>
        <taxon>Viridiplantae</taxon>
        <taxon>Streptophyta</taxon>
        <taxon>Embryophyta</taxon>
        <taxon>Tracheophyta</taxon>
        <taxon>Spermatophyta</taxon>
        <taxon>Magnoliopsida</taxon>
        <taxon>eudicotyledons</taxon>
        <taxon>Gunneridae</taxon>
        <taxon>Pentapetalae</taxon>
        <taxon>asterids</taxon>
        <taxon>lamiids</taxon>
        <taxon>Solanales</taxon>
        <taxon>Solanaceae</taxon>
        <taxon>Nicotianoideae</taxon>
        <taxon>Nicotianeae</taxon>
        <taxon>Nicotiana</taxon>
    </lineage>
</organism>
<gene>
    <name evidence="4" type="ORF">A4A49_58565</name>
</gene>
<dbReference type="Gramene" id="OIS95707">
    <property type="protein sequence ID" value="OIS95707"/>
    <property type="gene ID" value="A4A49_58565"/>
</dbReference>
<feature type="non-terminal residue" evidence="4">
    <location>
        <position position="316"/>
    </location>
</feature>
<dbReference type="InterPro" id="IPR054722">
    <property type="entry name" value="PolX-like_BBD"/>
</dbReference>
<feature type="compositionally biased region" description="Basic and acidic residues" evidence="1">
    <location>
        <begin position="287"/>
        <end position="299"/>
    </location>
</feature>
<dbReference type="Proteomes" id="UP000187609">
    <property type="component" value="Unassembled WGS sequence"/>
</dbReference>
<name>A0A1J6HTP0_NICAT</name>
<evidence type="ECO:0000256" key="1">
    <source>
        <dbReference type="SAM" id="MobiDB-lite"/>
    </source>
</evidence>
<dbReference type="Pfam" id="PF22936">
    <property type="entry name" value="Pol_BBD"/>
    <property type="match status" value="1"/>
</dbReference>
<evidence type="ECO:0000259" key="3">
    <source>
        <dbReference type="Pfam" id="PF25597"/>
    </source>
</evidence>